<keyword evidence="7" id="KW-1185">Reference proteome</keyword>
<keyword evidence="2 3" id="KW-0539">Nucleus</keyword>
<comment type="function">
    <text evidence="3">Transcription activator.</text>
</comment>
<dbReference type="Proteomes" id="UP001418222">
    <property type="component" value="Unassembled WGS sequence"/>
</dbReference>
<dbReference type="PROSITE" id="PS51666">
    <property type="entry name" value="QLQ"/>
    <property type="match status" value="1"/>
</dbReference>
<comment type="subcellular location">
    <subcellularLocation>
        <location evidence="1 3">Nucleus</location>
    </subcellularLocation>
</comment>
<comment type="caution">
    <text evidence="6">The sequence shown here is derived from an EMBL/GenBank/DDBJ whole genome shotgun (WGS) entry which is preliminary data.</text>
</comment>
<organism evidence="6 7">
    <name type="scientific">Platanthera zijinensis</name>
    <dbReference type="NCBI Taxonomy" id="2320716"/>
    <lineage>
        <taxon>Eukaryota</taxon>
        <taxon>Viridiplantae</taxon>
        <taxon>Streptophyta</taxon>
        <taxon>Embryophyta</taxon>
        <taxon>Tracheophyta</taxon>
        <taxon>Spermatophyta</taxon>
        <taxon>Magnoliopsida</taxon>
        <taxon>Liliopsida</taxon>
        <taxon>Asparagales</taxon>
        <taxon>Orchidaceae</taxon>
        <taxon>Orchidoideae</taxon>
        <taxon>Orchideae</taxon>
        <taxon>Orchidinae</taxon>
        <taxon>Platanthera</taxon>
    </lineage>
</organism>
<gene>
    <name evidence="6" type="primary">GRF1</name>
    <name evidence="6" type="ORF">KSP39_PZI016443</name>
</gene>
<comment type="domain">
    <text evidence="3">The QLQ domain and WRC domain may be involved in protein-protein interaction and DNA-binding, respectively.</text>
</comment>
<name>A0AAP0B777_9ASPA</name>
<reference evidence="6 7" key="1">
    <citation type="journal article" date="2022" name="Nat. Plants">
        <title>Genomes of leafy and leafless Platanthera orchids illuminate the evolution of mycoheterotrophy.</title>
        <authorList>
            <person name="Li M.H."/>
            <person name="Liu K.W."/>
            <person name="Li Z."/>
            <person name="Lu H.C."/>
            <person name="Ye Q.L."/>
            <person name="Zhang D."/>
            <person name="Wang J.Y."/>
            <person name="Li Y.F."/>
            <person name="Zhong Z.M."/>
            <person name="Liu X."/>
            <person name="Yu X."/>
            <person name="Liu D.K."/>
            <person name="Tu X.D."/>
            <person name="Liu B."/>
            <person name="Hao Y."/>
            <person name="Liao X.Y."/>
            <person name="Jiang Y.T."/>
            <person name="Sun W.H."/>
            <person name="Chen J."/>
            <person name="Chen Y.Q."/>
            <person name="Ai Y."/>
            <person name="Zhai J.W."/>
            <person name="Wu S.S."/>
            <person name="Zhou Z."/>
            <person name="Hsiao Y.Y."/>
            <person name="Wu W.L."/>
            <person name="Chen Y.Y."/>
            <person name="Lin Y.F."/>
            <person name="Hsu J.L."/>
            <person name="Li C.Y."/>
            <person name="Wang Z.W."/>
            <person name="Zhao X."/>
            <person name="Zhong W.Y."/>
            <person name="Ma X.K."/>
            <person name="Ma L."/>
            <person name="Huang J."/>
            <person name="Chen G.Z."/>
            <person name="Huang M.Z."/>
            <person name="Huang L."/>
            <person name="Peng D.H."/>
            <person name="Luo Y.B."/>
            <person name="Zou S.Q."/>
            <person name="Chen S.P."/>
            <person name="Lan S."/>
            <person name="Tsai W.C."/>
            <person name="Van de Peer Y."/>
            <person name="Liu Z.J."/>
        </authorList>
    </citation>
    <scope>NUCLEOTIDE SEQUENCE [LARGE SCALE GENOMIC DNA]</scope>
    <source>
        <strain evidence="6">Lor287</strain>
    </source>
</reference>
<evidence type="ECO:0000256" key="1">
    <source>
        <dbReference type="ARBA" id="ARBA00004123"/>
    </source>
</evidence>
<evidence type="ECO:0000313" key="6">
    <source>
        <dbReference type="EMBL" id="KAK8931070.1"/>
    </source>
</evidence>
<evidence type="ECO:0000256" key="4">
    <source>
        <dbReference type="SAM" id="MobiDB-lite"/>
    </source>
</evidence>
<keyword evidence="3" id="KW-0804">Transcription</keyword>
<dbReference type="GO" id="GO:0032502">
    <property type="term" value="P:developmental process"/>
    <property type="evidence" value="ECO:0007669"/>
    <property type="project" value="InterPro"/>
</dbReference>
<accession>A0AAP0B777</accession>
<evidence type="ECO:0000256" key="3">
    <source>
        <dbReference type="RuleBase" id="RU367127"/>
    </source>
</evidence>
<dbReference type="GO" id="GO:0006351">
    <property type="term" value="P:DNA-templated transcription"/>
    <property type="evidence" value="ECO:0007669"/>
    <property type="project" value="UniProtKB-UniRule"/>
</dbReference>
<keyword evidence="3" id="KW-0805">Transcription regulation</keyword>
<keyword evidence="3" id="KW-0010">Activator</keyword>
<evidence type="ECO:0000256" key="2">
    <source>
        <dbReference type="ARBA" id="ARBA00023242"/>
    </source>
</evidence>
<proteinExistence type="inferred from homology"/>
<dbReference type="InterPro" id="IPR031137">
    <property type="entry name" value="GRF"/>
</dbReference>
<evidence type="ECO:0000259" key="5">
    <source>
        <dbReference type="PROSITE" id="PS51666"/>
    </source>
</evidence>
<dbReference type="GO" id="GO:0005524">
    <property type="term" value="F:ATP binding"/>
    <property type="evidence" value="ECO:0007669"/>
    <property type="project" value="UniProtKB-UniRule"/>
</dbReference>
<dbReference type="SMART" id="SM00951">
    <property type="entry name" value="QLQ"/>
    <property type="match status" value="1"/>
</dbReference>
<dbReference type="GO" id="GO:0005634">
    <property type="term" value="C:nucleus"/>
    <property type="evidence" value="ECO:0007669"/>
    <property type="project" value="UniProtKB-SubCell"/>
</dbReference>
<sequence length="203" mass="22907">MQCERSSSRHPFTASQWQELEHQALIYKYMVSGIPIPSDLLLPIRRSFLLESARISPSLTFPPHTPCKIDNSVSISLSPLCFITFSLLHHNMLWFQWGGTAFLWGSEEKQRIRNQEGAEEPTARSGGAPRKPTLTRSTVRGTCTEGKTVQESLWKYPSQQTLTLLPLPPLTTHSPQAIQSLLQITTPLYTHIPLLRGQPIITH</sequence>
<dbReference type="AlphaFoldDB" id="A0AAP0B777"/>
<dbReference type="EMBL" id="JBBWWQ010000014">
    <property type="protein sequence ID" value="KAK8931070.1"/>
    <property type="molecule type" value="Genomic_DNA"/>
</dbReference>
<dbReference type="PANTHER" id="PTHR31602:SF8">
    <property type="entry name" value="GROWTH-REGULATING FACTOR 5"/>
    <property type="match status" value="1"/>
</dbReference>
<dbReference type="InterPro" id="IPR014978">
    <property type="entry name" value="Gln-Leu-Gln_QLQ"/>
</dbReference>
<evidence type="ECO:0000313" key="7">
    <source>
        <dbReference type="Proteomes" id="UP001418222"/>
    </source>
</evidence>
<dbReference type="GO" id="GO:0006355">
    <property type="term" value="P:regulation of DNA-templated transcription"/>
    <property type="evidence" value="ECO:0007669"/>
    <property type="project" value="InterPro"/>
</dbReference>
<feature type="domain" description="QLQ" evidence="5">
    <location>
        <begin position="11"/>
        <end position="46"/>
    </location>
</feature>
<dbReference type="Pfam" id="PF08880">
    <property type="entry name" value="QLQ"/>
    <property type="match status" value="1"/>
</dbReference>
<feature type="region of interest" description="Disordered" evidence="4">
    <location>
        <begin position="113"/>
        <end position="142"/>
    </location>
</feature>
<dbReference type="PANTHER" id="PTHR31602">
    <property type="entry name" value="GROWTH-REGULATING FACTOR 5"/>
    <property type="match status" value="1"/>
</dbReference>
<protein>
    <recommendedName>
        <fullName evidence="3">Growth-regulating factor</fullName>
    </recommendedName>
</protein>
<comment type="similarity">
    <text evidence="3">Belongs to the GRF family.</text>
</comment>